<evidence type="ECO:0008006" key="4">
    <source>
        <dbReference type="Google" id="ProtNLM"/>
    </source>
</evidence>
<evidence type="ECO:0000313" key="2">
    <source>
        <dbReference type="EMBL" id="SCA55882.1"/>
    </source>
</evidence>
<dbReference type="Proteomes" id="UP000231658">
    <property type="component" value="Unassembled WGS sequence"/>
</dbReference>
<sequence length="154" mass="18114">MTHEVMRGRKMKRAFLGLFGAAVLLTGCYTPTLIGENRDGVIVYYRSQYYARTYSDQAASQYCLSLQKPYTWIATVSTRKGYKDQYKCGKVPPSKLSTLRAQAHEDREQTREPRLNTGRYEPERYEEERYERERDEPMSGDYFRSRSSSSDDKW</sequence>
<name>A0A1C3RF78_9PROT</name>
<feature type="region of interest" description="Disordered" evidence="1">
    <location>
        <begin position="84"/>
        <end position="154"/>
    </location>
</feature>
<dbReference type="EMBL" id="FLYE01000005">
    <property type="protein sequence ID" value="SCA55882.1"/>
    <property type="molecule type" value="Genomic_DNA"/>
</dbReference>
<proteinExistence type="predicted"/>
<dbReference type="PROSITE" id="PS51257">
    <property type="entry name" value="PROKAR_LIPOPROTEIN"/>
    <property type="match status" value="1"/>
</dbReference>
<feature type="compositionally biased region" description="Basic and acidic residues" evidence="1">
    <location>
        <begin position="102"/>
        <end position="137"/>
    </location>
</feature>
<evidence type="ECO:0000313" key="3">
    <source>
        <dbReference type="Proteomes" id="UP000231658"/>
    </source>
</evidence>
<dbReference type="AlphaFoldDB" id="A0A1C3RF78"/>
<gene>
    <name evidence="2" type="ORF">MTBPR1_130078</name>
</gene>
<organism evidence="2 3">
    <name type="scientific">Candidatus Terasakiella magnetica</name>
    <dbReference type="NCBI Taxonomy" id="1867952"/>
    <lineage>
        <taxon>Bacteria</taxon>
        <taxon>Pseudomonadati</taxon>
        <taxon>Pseudomonadota</taxon>
        <taxon>Alphaproteobacteria</taxon>
        <taxon>Rhodospirillales</taxon>
        <taxon>Terasakiellaceae</taxon>
        <taxon>Terasakiella</taxon>
    </lineage>
</organism>
<evidence type="ECO:0000256" key="1">
    <source>
        <dbReference type="SAM" id="MobiDB-lite"/>
    </source>
</evidence>
<keyword evidence="3" id="KW-1185">Reference proteome</keyword>
<dbReference type="STRING" id="1867952.MTBPR1_130078"/>
<reference evidence="2 3" key="1">
    <citation type="submission" date="2016-07" db="EMBL/GenBank/DDBJ databases">
        <authorList>
            <person name="Lefevre C.T."/>
        </authorList>
    </citation>
    <scope>NUCLEOTIDE SEQUENCE [LARGE SCALE GENOMIC DNA]</scope>
    <source>
        <strain evidence="2">PR1</strain>
    </source>
</reference>
<accession>A0A1C3RF78</accession>
<protein>
    <recommendedName>
        <fullName evidence="4">Lipoprotein</fullName>
    </recommendedName>
</protein>